<keyword evidence="2 7" id="KW-0813">Transport</keyword>
<name>A0A2T0LIU3_9BACL</name>
<evidence type="ECO:0000256" key="2">
    <source>
        <dbReference type="ARBA" id="ARBA00022448"/>
    </source>
</evidence>
<protein>
    <submittedName>
        <fullName evidence="9">L-arabinose ABC transporter membrane protein</fullName>
    </submittedName>
</protein>
<keyword evidence="3" id="KW-1003">Cell membrane</keyword>
<keyword evidence="4 7" id="KW-0812">Transmembrane</keyword>
<comment type="caution">
    <text evidence="9">The sequence shown here is derived from an EMBL/GenBank/DDBJ whole genome shotgun (WGS) entry which is preliminary data.</text>
</comment>
<sequence>MNMLSATAERRVVLRVFIAIFLVGLSFVVLFPFVALLLASFKSASELMRFGLNLRLDFDVLSLKNYLYLFSEQGKIYWTWYKNSLLITLLFTAISLFLSSLVGYALAVYNFKGKNTVLFLVLFLMMIPLEILMLPLFEEMIAFRLVDTYWGVIVPFAVSPFAVFFFRQYAVSLPRDLLDAARIDGCSEFGIYLRIMSPLMIPAFGAMGILQALHSWNNFLWPLVVLRTDEMFTLPIGLAGLLTPYGNNYDVLISGAVLTVIPIIILFFFFQRYFISGLTIGAVKE</sequence>
<dbReference type="InterPro" id="IPR035906">
    <property type="entry name" value="MetI-like_sf"/>
</dbReference>
<evidence type="ECO:0000256" key="7">
    <source>
        <dbReference type="RuleBase" id="RU363032"/>
    </source>
</evidence>
<dbReference type="PANTHER" id="PTHR43744:SF2">
    <property type="entry name" value="ARABINOOLIGOSACCHARIDES TRANSPORT SYSTEM PERMEASE PROTEIN ARAQ"/>
    <property type="match status" value="1"/>
</dbReference>
<evidence type="ECO:0000256" key="5">
    <source>
        <dbReference type="ARBA" id="ARBA00022989"/>
    </source>
</evidence>
<dbReference type="GO" id="GO:0005886">
    <property type="term" value="C:plasma membrane"/>
    <property type="evidence" value="ECO:0007669"/>
    <property type="project" value="UniProtKB-SubCell"/>
</dbReference>
<comment type="subcellular location">
    <subcellularLocation>
        <location evidence="1 7">Cell membrane</location>
        <topology evidence="1 7">Multi-pass membrane protein</topology>
    </subcellularLocation>
</comment>
<keyword evidence="6 7" id="KW-0472">Membrane</keyword>
<dbReference type="AlphaFoldDB" id="A0A2T0LIU3"/>
<gene>
    <name evidence="9" type="ORF">CLV97_102156</name>
</gene>
<feature type="transmembrane region" description="Helical" evidence="7">
    <location>
        <begin position="12"/>
        <end position="39"/>
    </location>
</feature>
<dbReference type="EMBL" id="PVNE01000002">
    <property type="protein sequence ID" value="PRX42367.1"/>
    <property type="molecule type" value="Genomic_DNA"/>
</dbReference>
<feature type="transmembrane region" description="Helical" evidence="7">
    <location>
        <begin position="191"/>
        <end position="213"/>
    </location>
</feature>
<evidence type="ECO:0000313" key="10">
    <source>
        <dbReference type="Proteomes" id="UP000237797"/>
    </source>
</evidence>
<evidence type="ECO:0000313" key="9">
    <source>
        <dbReference type="EMBL" id="PRX42367.1"/>
    </source>
</evidence>
<evidence type="ECO:0000256" key="3">
    <source>
        <dbReference type="ARBA" id="ARBA00022475"/>
    </source>
</evidence>
<accession>A0A2T0LIU3</accession>
<feature type="transmembrane region" description="Helical" evidence="7">
    <location>
        <begin position="149"/>
        <end position="170"/>
    </location>
</feature>
<dbReference type="Pfam" id="PF00528">
    <property type="entry name" value="BPD_transp_1"/>
    <property type="match status" value="1"/>
</dbReference>
<evidence type="ECO:0000256" key="6">
    <source>
        <dbReference type="ARBA" id="ARBA00023136"/>
    </source>
</evidence>
<dbReference type="PANTHER" id="PTHR43744">
    <property type="entry name" value="ABC TRANSPORTER PERMEASE PROTEIN MG189-RELATED-RELATED"/>
    <property type="match status" value="1"/>
</dbReference>
<evidence type="ECO:0000256" key="4">
    <source>
        <dbReference type="ARBA" id="ARBA00022692"/>
    </source>
</evidence>
<dbReference type="GO" id="GO:0055085">
    <property type="term" value="P:transmembrane transport"/>
    <property type="evidence" value="ECO:0007669"/>
    <property type="project" value="InterPro"/>
</dbReference>
<keyword evidence="10" id="KW-1185">Reference proteome</keyword>
<dbReference type="InterPro" id="IPR000515">
    <property type="entry name" value="MetI-like"/>
</dbReference>
<feature type="transmembrane region" description="Helical" evidence="7">
    <location>
        <begin position="251"/>
        <end position="270"/>
    </location>
</feature>
<organism evidence="9 10">
    <name type="scientific">Planifilum fimeticola</name>
    <dbReference type="NCBI Taxonomy" id="201975"/>
    <lineage>
        <taxon>Bacteria</taxon>
        <taxon>Bacillati</taxon>
        <taxon>Bacillota</taxon>
        <taxon>Bacilli</taxon>
        <taxon>Bacillales</taxon>
        <taxon>Thermoactinomycetaceae</taxon>
        <taxon>Planifilum</taxon>
    </lineage>
</organism>
<dbReference type="CDD" id="cd06261">
    <property type="entry name" value="TM_PBP2"/>
    <property type="match status" value="1"/>
</dbReference>
<evidence type="ECO:0000259" key="8">
    <source>
        <dbReference type="PROSITE" id="PS50928"/>
    </source>
</evidence>
<dbReference type="PROSITE" id="PS50928">
    <property type="entry name" value="ABC_TM1"/>
    <property type="match status" value="1"/>
</dbReference>
<reference evidence="9 10" key="1">
    <citation type="submission" date="2018-03" db="EMBL/GenBank/DDBJ databases">
        <title>Genomic Encyclopedia of Archaeal and Bacterial Type Strains, Phase II (KMG-II): from individual species to whole genera.</title>
        <authorList>
            <person name="Goeker M."/>
        </authorList>
    </citation>
    <scope>NUCLEOTIDE SEQUENCE [LARGE SCALE GENOMIC DNA]</scope>
    <source>
        <strain evidence="9 10">DSM 44946</strain>
    </source>
</reference>
<feature type="transmembrane region" description="Helical" evidence="7">
    <location>
        <begin position="116"/>
        <end position="137"/>
    </location>
</feature>
<feature type="transmembrane region" description="Helical" evidence="7">
    <location>
        <begin position="85"/>
        <end position="109"/>
    </location>
</feature>
<dbReference type="Proteomes" id="UP000237797">
    <property type="component" value="Unassembled WGS sequence"/>
</dbReference>
<comment type="similarity">
    <text evidence="7">Belongs to the binding-protein-dependent transport system permease family.</text>
</comment>
<proteinExistence type="inferred from homology"/>
<keyword evidence="5 7" id="KW-1133">Transmembrane helix</keyword>
<dbReference type="Gene3D" id="1.10.3720.10">
    <property type="entry name" value="MetI-like"/>
    <property type="match status" value="1"/>
</dbReference>
<feature type="domain" description="ABC transmembrane type-1" evidence="8">
    <location>
        <begin position="81"/>
        <end position="270"/>
    </location>
</feature>
<evidence type="ECO:0000256" key="1">
    <source>
        <dbReference type="ARBA" id="ARBA00004651"/>
    </source>
</evidence>
<dbReference type="SUPFAM" id="SSF161098">
    <property type="entry name" value="MetI-like"/>
    <property type="match status" value="1"/>
</dbReference>